<evidence type="ECO:0008006" key="4">
    <source>
        <dbReference type="Google" id="ProtNLM"/>
    </source>
</evidence>
<feature type="transmembrane region" description="Helical" evidence="1">
    <location>
        <begin position="38"/>
        <end position="57"/>
    </location>
</feature>
<dbReference type="OrthoDB" id="2680377at2"/>
<dbReference type="EMBL" id="PIQO01000001">
    <property type="protein sequence ID" value="PKR86917.1"/>
    <property type="molecule type" value="Genomic_DNA"/>
</dbReference>
<comment type="caution">
    <text evidence="2">The sequence shown here is derived from an EMBL/GenBank/DDBJ whole genome shotgun (WGS) entry which is preliminary data.</text>
</comment>
<keyword evidence="3" id="KW-1185">Reference proteome</keyword>
<feature type="transmembrane region" description="Helical" evidence="1">
    <location>
        <begin position="69"/>
        <end position="89"/>
    </location>
</feature>
<evidence type="ECO:0000313" key="3">
    <source>
        <dbReference type="Proteomes" id="UP000233440"/>
    </source>
</evidence>
<proteinExistence type="predicted"/>
<evidence type="ECO:0000256" key="1">
    <source>
        <dbReference type="SAM" id="Phobius"/>
    </source>
</evidence>
<dbReference type="Proteomes" id="UP000233440">
    <property type="component" value="Unassembled WGS sequence"/>
</dbReference>
<protein>
    <recommendedName>
        <fullName evidence="4">YlaH-like protein</fullName>
    </recommendedName>
</protein>
<keyword evidence="1" id="KW-0472">Membrane</keyword>
<organism evidence="2 3">
    <name type="scientific">Heyndrickxia camelliae</name>
    <dbReference type="NCBI Taxonomy" id="1707093"/>
    <lineage>
        <taxon>Bacteria</taxon>
        <taxon>Bacillati</taxon>
        <taxon>Bacillota</taxon>
        <taxon>Bacilli</taxon>
        <taxon>Bacillales</taxon>
        <taxon>Bacillaceae</taxon>
        <taxon>Heyndrickxia</taxon>
    </lineage>
</organism>
<gene>
    <name evidence="2" type="ORF">CWO92_02385</name>
</gene>
<keyword evidence="1" id="KW-0812">Transmembrane</keyword>
<evidence type="ECO:0000313" key="2">
    <source>
        <dbReference type="EMBL" id="PKR86917.1"/>
    </source>
</evidence>
<dbReference type="InterPro" id="IPR025620">
    <property type="entry name" value="YlaH"/>
</dbReference>
<accession>A0A2N3LQR6</accession>
<dbReference type="AlphaFoldDB" id="A0A2N3LQR6"/>
<name>A0A2N3LQR6_9BACI</name>
<dbReference type="Pfam" id="PF14036">
    <property type="entry name" value="YlaH"/>
    <property type="match status" value="1"/>
</dbReference>
<keyword evidence="1" id="KW-1133">Transmembrane helix</keyword>
<reference evidence="2 3" key="1">
    <citation type="submission" date="2017-11" db="EMBL/GenBank/DDBJ databases">
        <title>Bacillus camelliae sp. nov., isolated from pu'er tea.</title>
        <authorList>
            <person name="Niu L."/>
        </authorList>
    </citation>
    <scope>NUCLEOTIDE SEQUENCE [LARGE SCALE GENOMIC DNA]</scope>
    <source>
        <strain evidence="2 3">7578-1</strain>
    </source>
</reference>
<sequence length="121" mass="13798">MIYLQNNQKGVQDLPSTDVHERLSFFASLYRVDQNPELGMWLLYITIIALCILVFKLGFAKKLPLLKSAVIYIFLILGCTILTFLGIFLPITEGLVVASLILIIYKIRLHNQKKAEAQKNM</sequence>